<reference evidence="3" key="2">
    <citation type="submission" date="2020-09" db="EMBL/GenBank/DDBJ databases">
        <authorList>
            <person name="Sun Q."/>
            <person name="Zhou Y."/>
        </authorList>
    </citation>
    <scope>NUCLEOTIDE SEQUENCE</scope>
    <source>
        <strain evidence="3">CGMCC 1.15448</strain>
    </source>
</reference>
<dbReference type="Pfam" id="PF11396">
    <property type="entry name" value="PepSY_like"/>
    <property type="match status" value="2"/>
</dbReference>
<proteinExistence type="predicted"/>
<dbReference type="RefSeq" id="WP_188936717.1">
    <property type="nucleotide sequence ID" value="NZ_BMJC01000005.1"/>
</dbReference>
<feature type="domain" description="Putative beta-lactamase-inhibitor-like PepSY-like" evidence="2">
    <location>
        <begin position="78"/>
        <end position="140"/>
    </location>
</feature>
<name>A0A8J2UHQ8_9BACT</name>
<evidence type="ECO:0000313" key="4">
    <source>
        <dbReference type="Proteomes" id="UP000607559"/>
    </source>
</evidence>
<keyword evidence="4" id="KW-1185">Reference proteome</keyword>
<keyword evidence="1" id="KW-0732">Signal</keyword>
<dbReference type="Proteomes" id="UP000607559">
    <property type="component" value="Unassembled WGS sequence"/>
</dbReference>
<evidence type="ECO:0000256" key="1">
    <source>
        <dbReference type="SAM" id="SignalP"/>
    </source>
</evidence>
<comment type="caution">
    <text evidence="3">The sequence shown here is derived from an EMBL/GenBank/DDBJ whole genome shotgun (WGS) entry which is preliminary data.</text>
</comment>
<gene>
    <name evidence="3" type="ORF">GCM10011511_48880</name>
</gene>
<dbReference type="Gene3D" id="3.10.450.360">
    <property type="match status" value="1"/>
</dbReference>
<dbReference type="SUPFAM" id="SSF160574">
    <property type="entry name" value="BT0923-like"/>
    <property type="match status" value="1"/>
</dbReference>
<organism evidence="3 4">
    <name type="scientific">Puia dinghuensis</name>
    <dbReference type="NCBI Taxonomy" id="1792502"/>
    <lineage>
        <taxon>Bacteria</taxon>
        <taxon>Pseudomonadati</taxon>
        <taxon>Bacteroidota</taxon>
        <taxon>Chitinophagia</taxon>
        <taxon>Chitinophagales</taxon>
        <taxon>Chitinophagaceae</taxon>
        <taxon>Puia</taxon>
    </lineage>
</organism>
<dbReference type="EMBL" id="BMJC01000005">
    <property type="protein sequence ID" value="GGB19395.1"/>
    <property type="molecule type" value="Genomic_DNA"/>
</dbReference>
<dbReference type="InterPro" id="IPR021533">
    <property type="entry name" value="PepSY-like"/>
</dbReference>
<protein>
    <recommendedName>
        <fullName evidence="2">Putative beta-lactamase-inhibitor-like PepSY-like domain-containing protein</fullName>
    </recommendedName>
</protein>
<feature type="signal peptide" evidence="1">
    <location>
        <begin position="1"/>
        <end position="20"/>
    </location>
</feature>
<reference evidence="3" key="1">
    <citation type="journal article" date="2014" name="Int. J. Syst. Evol. Microbiol.">
        <title>Complete genome sequence of Corynebacterium casei LMG S-19264T (=DSM 44701T), isolated from a smear-ripened cheese.</title>
        <authorList>
            <consortium name="US DOE Joint Genome Institute (JGI-PGF)"/>
            <person name="Walter F."/>
            <person name="Albersmeier A."/>
            <person name="Kalinowski J."/>
            <person name="Ruckert C."/>
        </authorList>
    </citation>
    <scope>NUCLEOTIDE SEQUENCE</scope>
    <source>
        <strain evidence="3">CGMCC 1.15448</strain>
    </source>
</reference>
<dbReference type="AlphaFoldDB" id="A0A8J2UHQ8"/>
<evidence type="ECO:0000259" key="2">
    <source>
        <dbReference type="Pfam" id="PF11396"/>
    </source>
</evidence>
<evidence type="ECO:0000313" key="3">
    <source>
        <dbReference type="EMBL" id="GGB19395.1"/>
    </source>
</evidence>
<sequence>MKKAFLFVCALSILAISAYAQKKISESSVPQVVKAKFSALYPGSKVEYWSLEGANYVAEFMDQKKEMTIFIAPDAKNYKTEMRIHPSELPKEAKEYIAKHYPGKKITDAVTSADEAGNRIYEAEVSELDLIFDGKGKFLKSVKERAIE</sequence>
<accession>A0A8J2UHQ8</accession>
<feature type="chain" id="PRO_5035163720" description="Putative beta-lactamase-inhibitor-like PepSY-like domain-containing protein" evidence="1">
    <location>
        <begin position="21"/>
        <end position="148"/>
    </location>
</feature>
<feature type="domain" description="Putative beta-lactamase-inhibitor-like PepSY-like" evidence="2">
    <location>
        <begin position="21"/>
        <end position="64"/>
    </location>
</feature>